<keyword evidence="4" id="KW-0238">DNA-binding</keyword>
<feature type="region of interest" description="Disordered" evidence="7">
    <location>
        <begin position="81"/>
        <end position="116"/>
    </location>
</feature>
<keyword evidence="1" id="KW-0479">Metal-binding</keyword>
<gene>
    <name evidence="9" type="ORF">K444DRAFT_430944</name>
</gene>
<sequence length="221" mass="23961">MPPFSYDQPAPEGDESSYDIPPVSRSIMQPPSDLKKRTAGKAGCNTCRKRRVKCDETKPSCVRCRKFGRVCSYWQFSEDPLPAPPADVFGDDGDDNEEQPEAAARRDNFPLEDIDNPLALGASAGLQISGPARLRAMSDGGPPERPSPQKPPLRGLGYPSSESVNILDQEKVSTPERISPPERGITGGGAAVRLAYSSASVMIFEKHTRMAAKGLLVTYQI</sequence>
<dbReference type="CDD" id="cd00067">
    <property type="entry name" value="GAL4"/>
    <property type="match status" value="1"/>
</dbReference>
<evidence type="ECO:0000256" key="1">
    <source>
        <dbReference type="ARBA" id="ARBA00022723"/>
    </source>
</evidence>
<evidence type="ECO:0000313" key="9">
    <source>
        <dbReference type="EMBL" id="PMD58344.1"/>
    </source>
</evidence>
<dbReference type="Gene3D" id="4.10.240.10">
    <property type="entry name" value="Zn(2)-C6 fungal-type DNA-binding domain"/>
    <property type="match status" value="1"/>
</dbReference>
<keyword evidence="5" id="KW-0804">Transcription</keyword>
<feature type="domain" description="Zn(2)-C6 fungal-type" evidence="8">
    <location>
        <begin position="43"/>
        <end position="73"/>
    </location>
</feature>
<keyword evidence="10" id="KW-1185">Reference proteome</keyword>
<dbReference type="SUPFAM" id="SSF57701">
    <property type="entry name" value="Zn2/Cys6 DNA-binding domain"/>
    <property type="match status" value="1"/>
</dbReference>
<dbReference type="PANTHER" id="PTHR36206">
    <property type="entry name" value="ASPERCRYPTIN BIOSYNTHESIS CLUSTER-SPECIFIC TRANSCRIPTION REGULATOR ATNN-RELATED"/>
    <property type="match status" value="1"/>
</dbReference>
<evidence type="ECO:0000313" key="10">
    <source>
        <dbReference type="Proteomes" id="UP000235371"/>
    </source>
</evidence>
<evidence type="ECO:0000256" key="6">
    <source>
        <dbReference type="ARBA" id="ARBA00023242"/>
    </source>
</evidence>
<dbReference type="OrthoDB" id="3547948at2759"/>
<feature type="region of interest" description="Disordered" evidence="7">
    <location>
        <begin position="1"/>
        <end position="43"/>
    </location>
</feature>
<keyword evidence="3" id="KW-0805">Transcription regulation</keyword>
<organism evidence="9 10">
    <name type="scientific">Hyaloscypha bicolor E</name>
    <dbReference type="NCBI Taxonomy" id="1095630"/>
    <lineage>
        <taxon>Eukaryota</taxon>
        <taxon>Fungi</taxon>
        <taxon>Dikarya</taxon>
        <taxon>Ascomycota</taxon>
        <taxon>Pezizomycotina</taxon>
        <taxon>Leotiomycetes</taxon>
        <taxon>Helotiales</taxon>
        <taxon>Hyaloscyphaceae</taxon>
        <taxon>Hyaloscypha</taxon>
        <taxon>Hyaloscypha bicolor</taxon>
    </lineage>
</organism>
<accession>A0A2J6T5P6</accession>
<evidence type="ECO:0000259" key="8">
    <source>
        <dbReference type="PROSITE" id="PS50048"/>
    </source>
</evidence>
<keyword evidence="6" id="KW-0539">Nucleus</keyword>
<dbReference type="PROSITE" id="PS00463">
    <property type="entry name" value="ZN2_CY6_FUNGAL_1"/>
    <property type="match status" value="1"/>
</dbReference>
<dbReference type="PANTHER" id="PTHR36206:SF4">
    <property type="entry name" value="HYPOTHETICAL CONSERVED PROTEIN (EUROFUNG)-RELATED"/>
    <property type="match status" value="1"/>
</dbReference>
<keyword evidence="2" id="KW-0862">Zinc</keyword>
<dbReference type="SMART" id="SM00066">
    <property type="entry name" value="GAL4"/>
    <property type="match status" value="1"/>
</dbReference>
<evidence type="ECO:0000256" key="3">
    <source>
        <dbReference type="ARBA" id="ARBA00023015"/>
    </source>
</evidence>
<reference evidence="9 10" key="1">
    <citation type="submission" date="2016-04" db="EMBL/GenBank/DDBJ databases">
        <title>A degradative enzymes factory behind the ericoid mycorrhizal symbiosis.</title>
        <authorList>
            <consortium name="DOE Joint Genome Institute"/>
            <person name="Martino E."/>
            <person name="Morin E."/>
            <person name="Grelet G."/>
            <person name="Kuo A."/>
            <person name="Kohler A."/>
            <person name="Daghino S."/>
            <person name="Barry K."/>
            <person name="Choi C."/>
            <person name="Cichocki N."/>
            <person name="Clum A."/>
            <person name="Copeland A."/>
            <person name="Hainaut M."/>
            <person name="Haridas S."/>
            <person name="Labutti K."/>
            <person name="Lindquist E."/>
            <person name="Lipzen A."/>
            <person name="Khouja H.-R."/>
            <person name="Murat C."/>
            <person name="Ohm R."/>
            <person name="Olson A."/>
            <person name="Spatafora J."/>
            <person name="Veneault-Fourrey C."/>
            <person name="Henrissat B."/>
            <person name="Grigoriev I."/>
            <person name="Martin F."/>
            <person name="Perotto S."/>
        </authorList>
    </citation>
    <scope>NUCLEOTIDE SEQUENCE [LARGE SCALE GENOMIC DNA]</scope>
    <source>
        <strain evidence="9 10">E</strain>
    </source>
</reference>
<feature type="compositionally biased region" description="Acidic residues" evidence="7">
    <location>
        <begin position="89"/>
        <end position="100"/>
    </location>
</feature>
<dbReference type="Pfam" id="PF00172">
    <property type="entry name" value="Zn_clus"/>
    <property type="match status" value="1"/>
</dbReference>
<dbReference type="GO" id="GO:0000981">
    <property type="term" value="F:DNA-binding transcription factor activity, RNA polymerase II-specific"/>
    <property type="evidence" value="ECO:0007669"/>
    <property type="project" value="InterPro"/>
</dbReference>
<evidence type="ECO:0000256" key="7">
    <source>
        <dbReference type="SAM" id="MobiDB-lite"/>
    </source>
</evidence>
<dbReference type="RefSeq" id="XP_024735248.1">
    <property type="nucleotide sequence ID" value="XM_024872761.1"/>
</dbReference>
<dbReference type="InterPro" id="IPR001138">
    <property type="entry name" value="Zn2Cys6_DnaBD"/>
</dbReference>
<evidence type="ECO:0000256" key="4">
    <source>
        <dbReference type="ARBA" id="ARBA00023125"/>
    </source>
</evidence>
<evidence type="ECO:0000256" key="5">
    <source>
        <dbReference type="ARBA" id="ARBA00023163"/>
    </source>
</evidence>
<dbReference type="InterPro" id="IPR052360">
    <property type="entry name" value="Transcr_Regulatory_Proteins"/>
</dbReference>
<proteinExistence type="predicted"/>
<dbReference type="GO" id="GO:0008270">
    <property type="term" value="F:zinc ion binding"/>
    <property type="evidence" value="ECO:0007669"/>
    <property type="project" value="InterPro"/>
</dbReference>
<dbReference type="STRING" id="1095630.A0A2J6T5P6"/>
<dbReference type="PROSITE" id="PS50048">
    <property type="entry name" value="ZN2_CY6_FUNGAL_2"/>
    <property type="match status" value="1"/>
</dbReference>
<name>A0A2J6T5P6_9HELO</name>
<dbReference type="InterPro" id="IPR036864">
    <property type="entry name" value="Zn2-C6_fun-type_DNA-bd_sf"/>
</dbReference>
<dbReference type="InParanoid" id="A0A2J6T5P6"/>
<dbReference type="Proteomes" id="UP000235371">
    <property type="component" value="Unassembled WGS sequence"/>
</dbReference>
<feature type="region of interest" description="Disordered" evidence="7">
    <location>
        <begin position="133"/>
        <end position="186"/>
    </location>
</feature>
<protein>
    <recommendedName>
        <fullName evidence="8">Zn(2)-C6 fungal-type domain-containing protein</fullName>
    </recommendedName>
</protein>
<dbReference type="GO" id="GO:0003677">
    <property type="term" value="F:DNA binding"/>
    <property type="evidence" value="ECO:0007669"/>
    <property type="project" value="UniProtKB-KW"/>
</dbReference>
<dbReference type="EMBL" id="KZ613822">
    <property type="protein sequence ID" value="PMD58344.1"/>
    <property type="molecule type" value="Genomic_DNA"/>
</dbReference>
<evidence type="ECO:0000256" key="2">
    <source>
        <dbReference type="ARBA" id="ARBA00022833"/>
    </source>
</evidence>
<dbReference type="GeneID" id="36580841"/>
<dbReference type="AlphaFoldDB" id="A0A2J6T5P6"/>